<proteinExistence type="predicted"/>
<dbReference type="RefSeq" id="WP_023025691.1">
    <property type="nucleotide sequence ID" value="NZ_CP022432.1"/>
</dbReference>
<dbReference type="AlphaFoldDB" id="A0AAD0MQS0"/>
<name>A0AAD0MQS0_MESFO</name>
<organism evidence="1 2">
    <name type="scientific">Mesoplasma florum</name>
    <name type="common">Acholeplasma florum</name>
    <dbReference type="NCBI Taxonomy" id="2151"/>
    <lineage>
        <taxon>Bacteria</taxon>
        <taxon>Bacillati</taxon>
        <taxon>Mycoplasmatota</taxon>
        <taxon>Mollicutes</taxon>
        <taxon>Entomoplasmatales</taxon>
        <taxon>Entomoplasmataceae</taxon>
        <taxon>Mesoplasma</taxon>
    </lineage>
</organism>
<gene>
    <name evidence="1" type="ORF">MflW12_3220</name>
</gene>
<evidence type="ECO:0000313" key="1">
    <source>
        <dbReference type="EMBL" id="AVN65727.1"/>
    </source>
</evidence>
<dbReference type="EMBL" id="CP022432">
    <property type="protein sequence ID" value="AVN65727.1"/>
    <property type="molecule type" value="Genomic_DNA"/>
</dbReference>
<evidence type="ECO:0000313" key="2">
    <source>
        <dbReference type="Proteomes" id="UP000237990"/>
    </source>
</evidence>
<sequence length="141" mass="16780">MILIKEKDIVMINHLDDKNRSSRHPFLVIETTDKYFFALQVTACKFDNQGNIVLSKFQKEYLSNNEQYFDVDINDGFKYVSWVLLNRIYKINFGENLFNISVHGEMSNYILFKKIRVNAKSINRLPISFNEILNNENFNIW</sequence>
<protein>
    <submittedName>
        <fullName evidence="1">Uncharacterized protein</fullName>
    </submittedName>
</protein>
<dbReference type="Proteomes" id="UP000237990">
    <property type="component" value="Chromosome"/>
</dbReference>
<reference evidence="1 2" key="1">
    <citation type="submission" date="2017-07" db="EMBL/GenBank/DDBJ databases">
        <title>Comparative genomic analysis of Mesoplasma florum.</title>
        <authorList>
            <person name="Baby V."/>
            <person name="Lachance J.-C."/>
            <person name="Gagnon J."/>
            <person name="Lucier J.-F."/>
            <person name="Matteau D."/>
            <person name="Knight T.F."/>
            <person name="Rodrigue S."/>
        </authorList>
    </citation>
    <scope>NUCLEOTIDE SEQUENCE [LARGE SCALE GENOMIC DNA]</scope>
    <source>
        <strain evidence="1 2">W12</strain>
    </source>
</reference>
<accession>A0AAD0MQS0</accession>